<dbReference type="Gene3D" id="3.30.70.1440">
    <property type="entry name" value="Multidrug efflux transporter AcrB pore domain"/>
    <property type="match status" value="1"/>
</dbReference>
<feature type="transmembrane region" description="Helical" evidence="2">
    <location>
        <begin position="330"/>
        <end position="350"/>
    </location>
</feature>
<dbReference type="Gene3D" id="3.30.70.1430">
    <property type="entry name" value="Multidrug efflux transporter AcrB pore domain"/>
    <property type="match status" value="2"/>
</dbReference>
<dbReference type="SUPFAM" id="SSF82714">
    <property type="entry name" value="Multidrug efflux transporter AcrB TolC docking domain, DN and DC subdomains"/>
    <property type="match status" value="2"/>
</dbReference>
<dbReference type="Gene3D" id="1.20.1640.10">
    <property type="entry name" value="Multidrug efflux transporter AcrB transmembrane domain"/>
    <property type="match status" value="2"/>
</dbReference>
<accession>A0A915U372</accession>
<keyword evidence="2" id="KW-0472">Membrane</keyword>
<dbReference type="SUPFAM" id="SSF82866">
    <property type="entry name" value="Multidrug efflux transporter AcrB transmembrane domain"/>
    <property type="match status" value="2"/>
</dbReference>
<feature type="transmembrane region" description="Helical" evidence="2">
    <location>
        <begin position="427"/>
        <end position="448"/>
    </location>
</feature>
<feature type="transmembrane region" description="Helical" evidence="2">
    <location>
        <begin position="386"/>
        <end position="407"/>
    </location>
</feature>
<dbReference type="GO" id="GO:0005886">
    <property type="term" value="C:plasma membrane"/>
    <property type="evidence" value="ECO:0007669"/>
    <property type="project" value="TreeGrafter"/>
</dbReference>
<dbReference type="Pfam" id="PF00873">
    <property type="entry name" value="ACR_tran"/>
    <property type="match status" value="1"/>
</dbReference>
<dbReference type="InterPro" id="IPR001036">
    <property type="entry name" value="Acrflvin-R"/>
</dbReference>
<dbReference type="RefSeq" id="WP_267927172.1">
    <property type="nucleotide sequence ID" value="NZ_AP024233.1"/>
</dbReference>
<dbReference type="Gene3D" id="3.30.70.1320">
    <property type="entry name" value="Multidrug efflux transporter AcrB pore domain like"/>
    <property type="match status" value="1"/>
</dbReference>
<dbReference type="GO" id="GO:0042910">
    <property type="term" value="F:xenobiotic transmembrane transporter activity"/>
    <property type="evidence" value="ECO:0007669"/>
    <property type="project" value="TreeGrafter"/>
</dbReference>
<protein>
    <submittedName>
        <fullName evidence="3">Multidrug transporter AcrB</fullName>
    </submittedName>
</protein>
<feature type="transmembrane region" description="Helical" evidence="2">
    <location>
        <begin position="1005"/>
        <end position="1031"/>
    </location>
</feature>
<feature type="transmembrane region" description="Helical" evidence="2">
    <location>
        <begin position="901"/>
        <end position="924"/>
    </location>
</feature>
<feature type="transmembrane region" description="Helical" evidence="2">
    <location>
        <begin position="6"/>
        <end position="30"/>
    </location>
</feature>
<feature type="transmembrane region" description="Helical" evidence="2">
    <location>
        <begin position="976"/>
        <end position="993"/>
    </location>
</feature>
<evidence type="ECO:0000313" key="4">
    <source>
        <dbReference type="Proteomes" id="UP001063350"/>
    </source>
</evidence>
<keyword evidence="2" id="KW-1133">Transmembrane helix</keyword>
<reference evidence="3" key="1">
    <citation type="submission" date="2020-12" db="EMBL/GenBank/DDBJ databases">
        <title>Desulfobium dissulfuricans gen. nov., sp. nov., a novel mesophilic, sulfate-reducing bacterium isolated from a deep-sea hydrothermal vent.</title>
        <authorList>
            <person name="Hashimoto Y."/>
            <person name="Tame A."/>
            <person name="Sawayama S."/>
            <person name="Miyazaki J."/>
            <person name="Takai K."/>
            <person name="Nakagawa S."/>
        </authorList>
    </citation>
    <scope>NUCLEOTIDE SEQUENCE</scope>
    <source>
        <strain evidence="3">GF1</strain>
    </source>
</reference>
<dbReference type="PRINTS" id="PR00702">
    <property type="entry name" value="ACRIFLAVINRP"/>
</dbReference>
<dbReference type="PANTHER" id="PTHR32063">
    <property type="match status" value="1"/>
</dbReference>
<dbReference type="KEGG" id="ddu:GF1_28190"/>
<keyword evidence="2" id="KW-0812">Transmembrane</keyword>
<feature type="region of interest" description="Disordered" evidence="1">
    <location>
        <begin position="1048"/>
        <end position="1077"/>
    </location>
</feature>
<evidence type="ECO:0000256" key="2">
    <source>
        <dbReference type="SAM" id="Phobius"/>
    </source>
</evidence>
<dbReference type="EMBL" id="AP024233">
    <property type="protein sequence ID" value="BCO10443.1"/>
    <property type="molecule type" value="Genomic_DNA"/>
</dbReference>
<keyword evidence="4" id="KW-1185">Reference proteome</keyword>
<dbReference type="PANTHER" id="PTHR32063:SF33">
    <property type="entry name" value="RND SUPERFAMILY EFFLUX PUMP PERMEASE COMPONENT"/>
    <property type="match status" value="1"/>
</dbReference>
<feature type="transmembrane region" description="Helical" evidence="2">
    <location>
        <begin position="455"/>
        <end position="478"/>
    </location>
</feature>
<dbReference type="SUPFAM" id="SSF82693">
    <property type="entry name" value="Multidrug efflux transporter AcrB pore domain, PN1, PN2, PC1 and PC2 subdomains"/>
    <property type="match status" value="2"/>
</dbReference>
<dbReference type="AlphaFoldDB" id="A0A915U372"/>
<name>A0A915U372_9BACT</name>
<dbReference type="Gene3D" id="3.30.2090.10">
    <property type="entry name" value="Multidrug efflux transporter AcrB TolC docking domain, DN and DC subdomains"/>
    <property type="match status" value="2"/>
</dbReference>
<feature type="transmembrane region" description="Helical" evidence="2">
    <location>
        <begin position="356"/>
        <end position="374"/>
    </location>
</feature>
<dbReference type="Proteomes" id="UP001063350">
    <property type="component" value="Chromosome"/>
</dbReference>
<dbReference type="InterPro" id="IPR027463">
    <property type="entry name" value="AcrB_DN_DC_subdom"/>
</dbReference>
<feature type="transmembrane region" description="Helical" evidence="2">
    <location>
        <begin position="876"/>
        <end position="895"/>
    </location>
</feature>
<organism evidence="3 4">
    <name type="scientific">Desulfolithobacter dissulfuricans</name>
    <dbReference type="NCBI Taxonomy" id="2795293"/>
    <lineage>
        <taxon>Bacteria</taxon>
        <taxon>Pseudomonadati</taxon>
        <taxon>Thermodesulfobacteriota</taxon>
        <taxon>Desulfobulbia</taxon>
        <taxon>Desulfobulbales</taxon>
        <taxon>Desulfobulbaceae</taxon>
        <taxon>Desulfolithobacter</taxon>
    </lineage>
</organism>
<sequence>MRRVLAAFAGNTVFANIVLVLIFMAGILAASSMIRESFPQFSLDRISIRVVWPGADPEEVEEGICLKLEEALENVEGIKQYTTTSSEGIGSAVVEVSEGYDVSEVLDDIKARVDAISTFPVDAERPVTTEITIRDSVMLLALSGELSEKQLKTWAERVRDEVRLLDGISQVEVFGVRDYEISIEISEARLREYGLTLSQVASAIRRASINLHGGTIRTRGEEVRIRTVDRKYTDEELARIVVFTGPGGELIRLGDLADIRDGFTEDPVVAIIDGRPSVFVMVFKTSTEDSLQISQTVSRYVQEKQDQLPPGVSLTDFYDNTKALKARINLLTRNGLLGMALVFFLLWLFLDLRLSFWAGMGIPISLAGAMFILWSMGATINMVSLFGFIMVLGIVVDDAIVVGESIYVHRKLGKGPLVAAVDGVSEVGMPVIAAVLTTVVAFIPLAYIGGIMGKFIAILPVVVISCLLISLVECLFLLPAHLSHLPDLNRSTRPGNRLARVLAGMQRFTQEGMERFVSRHYIPFLDRVLGYRYVTLATGLAVLLLSLGLVRSGLVKFQVFPKIDGFVITSTVEFPDGTPPEVTLRALDRIEEGFVRVAERIPTRTGEPMIEKRLRLLGQTLSGTMGRTGPNMGSVQFILLDSARRGVHSNELLVEWEREIGQIPGARSLTFEGLSAGPGGPEIEIWLQGRDMKQILAASGLVMDKLRSYDGVTQIRSDYSPGKNEFRLALKPGARALGLTAEDLARQVQAGYFGVESYRLQRGRDDIRVKVRLTRAERSRFSDFERLRIRTPDGAEVPILSVADISYGPGFSAIVRTDGLRRVAVTADVDARRANAGEIYADLSATFFPELKRKFPGLHVSLQGAKKNMRESFSSLKVTFPLAVLGIYVIVATIFRSYLQPLVILFTVPFGIIGAIIGHLLLGYDLSMMSLFGMVALTGVVVNDAIVLIERINENLAEGMTFFEAVKKGGARRFRAIMLTSISTVGGLAPLIMETDLQARFLIPMALSLAAGVTFATVLTLVLIPSLLAIVNDLRRLAVRLRTGTCPTRETVEPASGRRQPATEPPLPWQESTDRAG</sequence>
<gene>
    <name evidence="3" type="ORF">GF1_28190</name>
</gene>
<evidence type="ECO:0000313" key="3">
    <source>
        <dbReference type="EMBL" id="BCO10443.1"/>
    </source>
</evidence>
<evidence type="ECO:0000256" key="1">
    <source>
        <dbReference type="SAM" id="MobiDB-lite"/>
    </source>
</evidence>
<proteinExistence type="predicted"/>
<feature type="transmembrane region" description="Helical" evidence="2">
    <location>
        <begin position="530"/>
        <end position="550"/>
    </location>
</feature>